<reference evidence="1 2" key="1">
    <citation type="journal article" date="2016" name="Nat. Commun.">
        <title>Thousands of microbial genomes shed light on interconnected biogeochemical processes in an aquifer system.</title>
        <authorList>
            <person name="Anantharaman K."/>
            <person name="Brown C.T."/>
            <person name="Hug L.A."/>
            <person name="Sharon I."/>
            <person name="Castelle C.J."/>
            <person name="Probst A.J."/>
            <person name="Thomas B.C."/>
            <person name="Singh A."/>
            <person name="Wilkins M.J."/>
            <person name="Karaoz U."/>
            <person name="Brodie E.L."/>
            <person name="Williams K.H."/>
            <person name="Hubbard S.S."/>
            <person name="Banfield J.F."/>
        </authorList>
    </citation>
    <scope>NUCLEOTIDE SEQUENCE [LARGE SCALE GENOMIC DNA]</scope>
</reference>
<accession>A0A1F5HL09</accession>
<evidence type="ECO:0000313" key="1">
    <source>
        <dbReference type="EMBL" id="OGE04792.1"/>
    </source>
</evidence>
<sequence length="271" mass="30939">MNKNTEYLNLILDPIRVCARYKPKLGQGASSGIALKEFQAMYRTDHFYHWMGLDNPLMYAAHKAAGGMTSVYRQIGIGAERLFRQILVDNLGLTEEDVIWSYEVPETGRRKVTRKLSLDARIPLDKVQDQKKKEKISQWIQTTARALGVDQRIIQSLSGIVFEVRQGYKSKDSKRQNADLTNAATAYTKTYLPCVAVLSLQIDTDIALRYTNAKWVLLKGSFGQNDPYTSVYDFLNEIIGYNLVTFFERNSTVIQHEVDLILRSLLTTDEK</sequence>
<name>A0A1F5HL09_9BACT</name>
<organism evidence="1 2">
    <name type="scientific">Candidatus Curtissbacteria bacterium RIFCSPHIGHO2_12_FULL_41_17</name>
    <dbReference type="NCBI Taxonomy" id="1797722"/>
    <lineage>
        <taxon>Bacteria</taxon>
        <taxon>Candidatus Curtissiibacteriota</taxon>
    </lineage>
</organism>
<comment type="caution">
    <text evidence="1">The sequence shown here is derived from an EMBL/GenBank/DDBJ whole genome shotgun (WGS) entry which is preliminary data.</text>
</comment>
<dbReference type="EMBL" id="MFBL01000025">
    <property type="protein sequence ID" value="OGE04792.1"/>
    <property type="molecule type" value="Genomic_DNA"/>
</dbReference>
<proteinExistence type="predicted"/>
<protein>
    <submittedName>
        <fullName evidence="1">Uncharacterized protein</fullName>
    </submittedName>
</protein>
<dbReference type="Proteomes" id="UP000178369">
    <property type="component" value="Unassembled WGS sequence"/>
</dbReference>
<dbReference type="AlphaFoldDB" id="A0A1F5HL09"/>
<evidence type="ECO:0000313" key="2">
    <source>
        <dbReference type="Proteomes" id="UP000178369"/>
    </source>
</evidence>
<gene>
    <name evidence="1" type="ORF">A3F45_00655</name>
</gene>